<sequence length="786" mass="85865">MRYIQARTFSETHTQGVTSVLFAPDGALLATSDLSGKMCIWDSSSGKLLHVYTAGTSILALCWFGLDEIMCGMADGAVMRVTFGSEEVSVTGKWCHAYPVEHLAICNTFLASGAREELFIWSLRGSDLPILKKELTSPVASDGEEVVITGLHWDTTTGGDVKYLIATYMDQGIFPTAKYLRRTNLDSSAEARSSLSPDGSRIVVSNLLTGFDVYDVESGSLVLTLFHKVSKQYTVPVVYGHGGHAIISGSTVGVIDIWYIQGTLSRKMTSLRVPGGRRVQSLSAHYDAATDQFMIAAGVMDGDPYSVVTLWKAGDGRAKGLVYTTNPNACVDKAGAETVQGKSRPQCDMESSSVIYVGLAPRRCRCRDRYRHASLPSQHARNGLAIYITRYDWILEYESRDSLGVVHARAGASGLGVHKCTGVTPDVIRREPLLPHGENFAHLSLPPLSFFGAARPEDKGHSSNLATFVKPSSKFSFRVSVPVQTNVTTHIDIRVPSAPWRKKSIQPTITRRFKIHGSDSSRRAAGRSRRNHPEDGATESEMSSDDNESVSSRSVTPTVLEGEGKGQGAGSSASASRLRTQSPRPEPFIDLKAHGSRKGKGRAFRSSSVLSEDVPYDPPLPSGSASTSRARGGSVPPPADGPAIWTRFGVQNGEPVFVKEHRHSSTTDKDCITYWWDCNSREPLREPPDIKDKSELACGDLFCNHIAGVDMPQVWLCSAIENGRPVWKPIAEGEDRPDGRKLSITPKTKKPSWVKAQWCVKQMVHRASQGESHFASRTYQDADYIR</sequence>
<name>A0ACC1P6V2_9APHY</name>
<organism evidence="1 2">
    <name type="scientific">Trametes sanguinea</name>
    <dbReference type="NCBI Taxonomy" id="158606"/>
    <lineage>
        <taxon>Eukaryota</taxon>
        <taxon>Fungi</taxon>
        <taxon>Dikarya</taxon>
        <taxon>Basidiomycota</taxon>
        <taxon>Agaricomycotina</taxon>
        <taxon>Agaricomycetes</taxon>
        <taxon>Polyporales</taxon>
        <taxon>Polyporaceae</taxon>
        <taxon>Trametes</taxon>
    </lineage>
</organism>
<keyword evidence="2" id="KW-1185">Reference proteome</keyword>
<gene>
    <name evidence="1" type="ORF">NUW54_g9347</name>
</gene>
<dbReference type="Proteomes" id="UP001144978">
    <property type="component" value="Unassembled WGS sequence"/>
</dbReference>
<comment type="caution">
    <text evidence="1">The sequence shown here is derived from an EMBL/GenBank/DDBJ whole genome shotgun (WGS) entry which is preliminary data.</text>
</comment>
<evidence type="ECO:0000313" key="1">
    <source>
        <dbReference type="EMBL" id="KAJ2987709.1"/>
    </source>
</evidence>
<dbReference type="EMBL" id="JANSHE010003099">
    <property type="protein sequence ID" value="KAJ2987709.1"/>
    <property type="molecule type" value="Genomic_DNA"/>
</dbReference>
<accession>A0ACC1P6V2</accession>
<evidence type="ECO:0000313" key="2">
    <source>
        <dbReference type="Proteomes" id="UP001144978"/>
    </source>
</evidence>
<protein>
    <submittedName>
        <fullName evidence="1">Uncharacterized protein</fullName>
    </submittedName>
</protein>
<proteinExistence type="predicted"/>
<reference evidence="1" key="1">
    <citation type="submission" date="2022-08" db="EMBL/GenBank/DDBJ databases">
        <title>Genome Sequence of Pycnoporus sanguineus.</title>
        <authorList>
            <person name="Buettner E."/>
        </authorList>
    </citation>
    <scope>NUCLEOTIDE SEQUENCE</scope>
    <source>
        <strain evidence="1">CG-C14</strain>
    </source>
</reference>